<feature type="transmembrane region" description="Helical" evidence="1">
    <location>
        <begin position="561"/>
        <end position="578"/>
    </location>
</feature>
<accession>A0A3A1N5C0</accession>
<proteinExistence type="predicted"/>
<gene>
    <name evidence="2" type="ORF">D2V08_15335</name>
</gene>
<protein>
    <recommendedName>
        <fullName evidence="4">Aerotolerance regulator N-terminal domain-containing protein</fullName>
    </recommendedName>
</protein>
<feature type="transmembrane region" description="Helical" evidence="1">
    <location>
        <begin position="41"/>
        <end position="59"/>
    </location>
</feature>
<feature type="transmembrane region" description="Helical" evidence="1">
    <location>
        <begin position="12"/>
        <end position="29"/>
    </location>
</feature>
<evidence type="ECO:0008006" key="4">
    <source>
        <dbReference type="Google" id="ProtNLM"/>
    </source>
</evidence>
<dbReference type="EMBL" id="QXFH01000077">
    <property type="protein sequence ID" value="RIV30466.1"/>
    <property type="molecule type" value="Genomic_DNA"/>
</dbReference>
<keyword evidence="1" id="KW-1133">Transmembrane helix</keyword>
<dbReference type="AlphaFoldDB" id="A0A3A1N5C0"/>
<reference evidence="2 3" key="1">
    <citation type="submission" date="2018-08" db="EMBL/GenBank/DDBJ databases">
        <title>Proposal of Muricauda 72 sp.nov. and Muricauda NH166 sp.nov., isolated from seawater.</title>
        <authorList>
            <person name="Cheng H."/>
            <person name="Wu Y.-H."/>
            <person name="Guo L.-L."/>
            <person name="Xu X.-W."/>
        </authorList>
    </citation>
    <scope>NUCLEOTIDE SEQUENCE [LARGE SCALE GENOMIC DNA]</scope>
    <source>
        <strain evidence="2 3">KCTC 22173</strain>
    </source>
</reference>
<keyword evidence="1" id="KW-0472">Membrane</keyword>
<evidence type="ECO:0000313" key="2">
    <source>
        <dbReference type="EMBL" id="RIV30466.1"/>
    </source>
</evidence>
<keyword evidence="3" id="KW-1185">Reference proteome</keyword>
<evidence type="ECO:0000256" key="1">
    <source>
        <dbReference type="SAM" id="Phobius"/>
    </source>
</evidence>
<keyword evidence="1" id="KW-0812">Transmembrane</keyword>
<name>A0A3A1N5C0_9FLAO</name>
<evidence type="ECO:0000313" key="3">
    <source>
        <dbReference type="Proteomes" id="UP000266067"/>
    </source>
</evidence>
<organism evidence="2 3">
    <name type="scientific">Flagellimonas lutimaris</name>
    <dbReference type="NCBI Taxonomy" id="475082"/>
    <lineage>
        <taxon>Bacteria</taxon>
        <taxon>Pseudomonadati</taxon>
        <taxon>Bacteroidota</taxon>
        <taxon>Flavobacteriia</taxon>
        <taxon>Flavobacteriales</taxon>
        <taxon>Flavobacteriaceae</taxon>
        <taxon>Flagellimonas</taxon>
    </lineage>
</organism>
<dbReference type="Proteomes" id="UP000266067">
    <property type="component" value="Unassembled WGS sequence"/>
</dbReference>
<sequence length="584" mass="67012">MSDGSVFINQNLLWPVILVGLVLWGVFIWKEWSQRKERRFWVKLVAAFLAIVSLVMIVVRPSTLQKSTSGKGIVLTEGYRPAQLDSLKSIYKRIQIEEYTKGTPLSILKDVDSLFLLGQGLAPFDVWRLQDKPIAFMGGKKIEGWTTISHENKIPFREKLHLNAKHSNPKTGHWAILADNGGNPLDSVPFEEVDEQLIQLNAKPKASGQFIYRLLEKNDEGEIISNEPLPVQVVDGKPLKILMVNTFPTFETKYLKNFLTDKGHQVMARTQLTKGKYKFEYFNGASNPIYGFTEENLKEYDLLVIDTDSYIALGRSSKEAMEEAMRIHGLGVFIQPNESLFRLTQRLSPFQFNRDFITEITLGVPVQSAQKYPFEFKNDVRTQKIMIDSVQVAAYVPMEKGKIGATVLQNTYQLVLDGSEAMYANIWTQILKSITKEQEQKIAWKAITETPRINEPFEFEVRTSMNGIEVATDEGVHIPLIQNSLVPSKWKGVKYPRKSGWNTIKVSNDTVSKFSYFVFDKNQRKSITLSERLKTNYWEFGAQKDFKRIASSSHKELEPISPIWFYMILLLFLGWLWLEPKLDN</sequence>
<comment type="caution">
    <text evidence="2">The sequence shown here is derived from an EMBL/GenBank/DDBJ whole genome shotgun (WGS) entry which is preliminary data.</text>
</comment>